<feature type="region of interest" description="Disordered" evidence="1">
    <location>
        <begin position="489"/>
        <end position="517"/>
    </location>
</feature>
<reference evidence="2 3" key="1">
    <citation type="submission" date="2018-11" db="EMBL/GenBank/DDBJ databases">
        <title>Genome sequence of Saitozyma podzolica DSM 27192.</title>
        <authorList>
            <person name="Aliyu H."/>
            <person name="Gorte O."/>
            <person name="Ochsenreither K."/>
        </authorList>
    </citation>
    <scope>NUCLEOTIDE SEQUENCE [LARGE SCALE GENOMIC DNA]</scope>
    <source>
        <strain evidence="2 3">DSM 27192</strain>
    </source>
</reference>
<comment type="caution">
    <text evidence="2">The sequence shown here is derived from an EMBL/GenBank/DDBJ whole genome shotgun (WGS) entry which is preliminary data.</text>
</comment>
<dbReference type="OrthoDB" id="10373168at2759"/>
<feature type="compositionally biased region" description="Low complexity" evidence="1">
    <location>
        <begin position="750"/>
        <end position="767"/>
    </location>
</feature>
<evidence type="ECO:0000313" key="3">
    <source>
        <dbReference type="Proteomes" id="UP000279259"/>
    </source>
</evidence>
<accession>A0A427Y2C3</accession>
<dbReference type="EMBL" id="RSCD01000021">
    <property type="protein sequence ID" value="RSH85230.1"/>
    <property type="molecule type" value="Genomic_DNA"/>
</dbReference>
<feature type="region of interest" description="Disordered" evidence="1">
    <location>
        <begin position="189"/>
        <end position="292"/>
    </location>
</feature>
<protein>
    <submittedName>
        <fullName evidence="2">Uncharacterized protein</fullName>
    </submittedName>
</protein>
<feature type="region of interest" description="Disordered" evidence="1">
    <location>
        <begin position="329"/>
        <end position="360"/>
    </location>
</feature>
<dbReference type="AlphaFoldDB" id="A0A427Y2C3"/>
<feature type="region of interest" description="Disordered" evidence="1">
    <location>
        <begin position="385"/>
        <end position="457"/>
    </location>
</feature>
<feature type="compositionally biased region" description="Low complexity" evidence="1">
    <location>
        <begin position="427"/>
        <end position="436"/>
    </location>
</feature>
<feature type="compositionally biased region" description="Low complexity" evidence="1">
    <location>
        <begin position="211"/>
        <end position="221"/>
    </location>
</feature>
<organism evidence="2 3">
    <name type="scientific">Saitozyma podzolica</name>
    <dbReference type="NCBI Taxonomy" id="1890683"/>
    <lineage>
        <taxon>Eukaryota</taxon>
        <taxon>Fungi</taxon>
        <taxon>Dikarya</taxon>
        <taxon>Basidiomycota</taxon>
        <taxon>Agaricomycotina</taxon>
        <taxon>Tremellomycetes</taxon>
        <taxon>Tremellales</taxon>
        <taxon>Trimorphomycetaceae</taxon>
        <taxon>Saitozyma</taxon>
    </lineage>
</organism>
<name>A0A427Y2C3_9TREE</name>
<feature type="compositionally biased region" description="Basic and acidic residues" evidence="1">
    <location>
        <begin position="503"/>
        <end position="517"/>
    </location>
</feature>
<feature type="region of interest" description="Disordered" evidence="1">
    <location>
        <begin position="108"/>
        <end position="154"/>
    </location>
</feature>
<evidence type="ECO:0000313" key="2">
    <source>
        <dbReference type="EMBL" id="RSH85230.1"/>
    </source>
</evidence>
<keyword evidence="3" id="KW-1185">Reference proteome</keyword>
<feature type="region of interest" description="Disordered" evidence="1">
    <location>
        <begin position="29"/>
        <end position="66"/>
    </location>
</feature>
<evidence type="ECO:0000256" key="1">
    <source>
        <dbReference type="SAM" id="MobiDB-lite"/>
    </source>
</evidence>
<sequence>MSAVSTHLPPHDIMTVRERMRLAKLALMQDEDREAEFRKERRRSRRGSSIAAGMEGSPTTLSPVSRSILRKPSLSSFYEVDPLDPMPVSPATSVSISVSDFGPSNYSCLTEPSISRRPSKVRFSSDHLPSAHSSPRRPSLASQTFTAPTPASPLHSDLAMARDLLRRKSSATSVSSGLSEPFEFSLDASSSSASFRPQQLRYPQAGKRLSRLSMTSSSSSSEEAPFRPPKSELRTSPPRATLSLDQTEPHSPLDPTPPSAIRPRLSTSSSTSTISTLASASTSGRTFSTSSSFSYGLPSGAEYSALLPSIRLTSESDSTPAINRGDYAAELGQSPRSGPSPMNESSSVVQTQPDFEAASETAPGRLDSIDMLMLPPIQGTAPLAIRRKQTSDSPSSARSDSPLSVDLSFPLPPARPELATANPLLKPSAPVSASVSEPMPRSESSEAEATPTPRTALVVPRQLLYDEPPSTSGSPQPDEYSLTLALQSIGNSPTSPRRAVHAPVEEPSRGMVEEDRQETVIEQPVLVQVPFEEVNHSPLLPEFPSKLTRNGLADASDYDSDLDVSMPLVEAAVKSKILSPNSRLLSQSTVPDAPSFPEHTPTFVATPRLARAGSLGWSGSESEEDDWKEQVKSVTRRKRAQPTPASAPAPTAAVPSAATTNFAPKPSGIPRFSSLPTRRPKLQLDSLMRYSNLSHMSDTSTSAASTEVVTPPARVDVSRTASPSRTGTGPTLRRSNSNSSIPGNFPWGGSAPNSPSSPRASPNLPSPGVYDSLLERPSWSKSRTMPKPKRDVDGWGAPEILIDEDGASASASRPSSRLESAPFQVASAQTLPPRTSSRTPSLLKQASSNSLKRISSLSFNSIPIVRRSNTISHLSLSGIPQRCTVPSFPAQTPKNDDKRTSTLSYASTYTVSSRSSSDDITPRPPSFDQIPSPPSPALQVKFGAQVDDWLMDEKMPAASKHESWFEPNPIYGIGVAL</sequence>
<feature type="region of interest" description="Disordered" evidence="1">
    <location>
        <begin position="913"/>
        <end position="937"/>
    </location>
</feature>
<feature type="region of interest" description="Disordered" evidence="1">
    <location>
        <begin position="614"/>
        <end position="678"/>
    </location>
</feature>
<feature type="region of interest" description="Disordered" evidence="1">
    <location>
        <begin position="697"/>
        <end position="847"/>
    </location>
</feature>
<feature type="compositionally biased region" description="Polar residues" evidence="1">
    <location>
        <begin position="334"/>
        <end position="353"/>
    </location>
</feature>
<dbReference type="Proteomes" id="UP000279259">
    <property type="component" value="Unassembled WGS sequence"/>
</dbReference>
<proteinExistence type="predicted"/>
<feature type="compositionally biased region" description="Polar residues" evidence="1">
    <location>
        <begin position="826"/>
        <end position="846"/>
    </location>
</feature>
<feature type="compositionally biased region" description="Low complexity" evidence="1">
    <location>
        <begin position="265"/>
        <end position="292"/>
    </location>
</feature>
<feature type="compositionally biased region" description="Polar residues" evidence="1">
    <location>
        <begin position="719"/>
        <end position="742"/>
    </location>
</feature>
<feature type="compositionally biased region" description="Low complexity" evidence="1">
    <location>
        <begin position="391"/>
        <end position="404"/>
    </location>
</feature>
<feature type="compositionally biased region" description="Polar residues" evidence="1">
    <location>
        <begin position="140"/>
        <end position="149"/>
    </location>
</feature>
<feature type="compositionally biased region" description="Low complexity" evidence="1">
    <location>
        <begin position="807"/>
        <end position="822"/>
    </location>
</feature>
<feature type="compositionally biased region" description="Low complexity" evidence="1">
    <location>
        <begin position="641"/>
        <end position="660"/>
    </location>
</feature>
<gene>
    <name evidence="2" type="ORF">EHS25_005037</name>
</gene>